<keyword evidence="3" id="KW-1185">Reference proteome</keyword>
<proteinExistence type="predicted"/>
<evidence type="ECO:0000313" key="3">
    <source>
        <dbReference type="Proteomes" id="UP000546162"/>
    </source>
</evidence>
<sequence length="39" mass="4116">MLSEAGAHGVGLRKCDSPPLESDHCDRCPNVTAKHRIGG</sequence>
<organism evidence="2 3">
    <name type="scientific">Actinoplanes octamycinicus</name>
    <dbReference type="NCBI Taxonomy" id="135948"/>
    <lineage>
        <taxon>Bacteria</taxon>
        <taxon>Bacillati</taxon>
        <taxon>Actinomycetota</taxon>
        <taxon>Actinomycetes</taxon>
        <taxon>Micromonosporales</taxon>
        <taxon>Micromonosporaceae</taxon>
        <taxon>Actinoplanes</taxon>
    </lineage>
</organism>
<evidence type="ECO:0000256" key="1">
    <source>
        <dbReference type="SAM" id="MobiDB-lite"/>
    </source>
</evidence>
<gene>
    <name evidence="2" type="ORF">BJY16_002228</name>
</gene>
<reference evidence="2 3" key="1">
    <citation type="submission" date="2020-08" db="EMBL/GenBank/DDBJ databases">
        <title>Sequencing the genomes of 1000 actinobacteria strains.</title>
        <authorList>
            <person name="Klenk H.-P."/>
        </authorList>
    </citation>
    <scope>NUCLEOTIDE SEQUENCE [LARGE SCALE GENOMIC DNA]</scope>
    <source>
        <strain evidence="2 3">DSM 45809</strain>
    </source>
</reference>
<protein>
    <submittedName>
        <fullName evidence="2">Uncharacterized protein</fullName>
    </submittedName>
</protein>
<name>A0A7W7M6F7_9ACTN</name>
<evidence type="ECO:0000313" key="2">
    <source>
        <dbReference type="EMBL" id="MBB4738769.1"/>
    </source>
</evidence>
<dbReference type="AlphaFoldDB" id="A0A7W7M6F7"/>
<accession>A0A7W7M6F7</accession>
<feature type="region of interest" description="Disordered" evidence="1">
    <location>
        <begin position="1"/>
        <end position="22"/>
    </location>
</feature>
<comment type="caution">
    <text evidence="2">The sequence shown here is derived from an EMBL/GenBank/DDBJ whole genome shotgun (WGS) entry which is preliminary data.</text>
</comment>
<dbReference type="Proteomes" id="UP000546162">
    <property type="component" value="Unassembled WGS sequence"/>
</dbReference>
<feature type="compositionally biased region" description="Basic and acidic residues" evidence="1">
    <location>
        <begin position="13"/>
        <end position="22"/>
    </location>
</feature>
<dbReference type="EMBL" id="JACHNB010000001">
    <property type="protein sequence ID" value="MBB4738769.1"/>
    <property type="molecule type" value="Genomic_DNA"/>
</dbReference>